<protein>
    <recommendedName>
        <fullName evidence="4">DUF4468 domain-containing protein</fullName>
    </recommendedName>
</protein>
<evidence type="ECO:0000313" key="2">
    <source>
        <dbReference type="EMBL" id="SHF54374.1"/>
    </source>
</evidence>
<name>A0A1M5CHY0_9FLAO</name>
<evidence type="ECO:0008006" key="4">
    <source>
        <dbReference type="Google" id="ProtNLM"/>
    </source>
</evidence>
<gene>
    <name evidence="2" type="ORF">SAMN05444377_1128</name>
</gene>
<keyword evidence="1" id="KW-0732">Signal</keyword>
<feature type="chain" id="PRO_5013290890" description="DUF4468 domain-containing protein" evidence="1">
    <location>
        <begin position="19"/>
        <end position="486"/>
    </location>
</feature>
<dbReference type="EMBL" id="FQVQ01000012">
    <property type="protein sequence ID" value="SHF54374.1"/>
    <property type="molecule type" value="Genomic_DNA"/>
</dbReference>
<sequence length="486" mass="55718">MKKCILLWCLSLSLTTMAQKIQLKKDKILWDKVEVATVKEPYRDHLEIGSLSGEKRFTVAYKGLNANEMQIYNWLEITSADGKQKTEIPYEVLITAFNSDRIIVHLLAVKYNLINEKGINEEALKTFFDTPRESLSEKYGKIVASAKFEADEQKRKVQQVKSSLNPQIKADNSITMNLNGRLTIVGSIQAKPYVVGNGVNQYVTVYDLDGIPVARLSNTAMDFYKYRIETYDGKNYDFYIKSQYNNTNSTFLYEFLCDLVSRGYMLNHQAKMEQQQLQQAKINLAKERSVNIYQKPGYLIDEEGVKYTGILSINFQMLDVNQTGQVLPENTADRFGKTVSITYKNDKNQERTKSFKANSGAYFCIQEQGKETFYYGMAVKGDSMKKLQNMGNLSFDNAYFYQLIYKEDSILVLQDPVETDRYVIKIKSESKGQMIDRRDTDELAPVLAEYLKACPATATSLRKGEMDLKIEQNLITLAKEYQACKK</sequence>
<dbReference type="AlphaFoldDB" id="A0A1M5CHY0"/>
<evidence type="ECO:0000313" key="3">
    <source>
        <dbReference type="Proteomes" id="UP000184147"/>
    </source>
</evidence>
<organism evidence="2 3">
    <name type="scientific">Flavobacterium fontis</name>
    <dbReference type="NCBI Taxonomy" id="1124188"/>
    <lineage>
        <taxon>Bacteria</taxon>
        <taxon>Pseudomonadati</taxon>
        <taxon>Bacteroidota</taxon>
        <taxon>Flavobacteriia</taxon>
        <taxon>Flavobacteriales</taxon>
        <taxon>Flavobacteriaceae</taxon>
        <taxon>Flavobacterium</taxon>
    </lineage>
</organism>
<evidence type="ECO:0000256" key="1">
    <source>
        <dbReference type="SAM" id="SignalP"/>
    </source>
</evidence>
<reference evidence="2 3" key="1">
    <citation type="submission" date="2016-11" db="EMBL/GenBank/DDBJ databases">
        <authorList>
            <person name="Jaros S."/>
            <person name="Januszkiewicz K."/>
            <person name="Wedrychowicz H."/>
        </authorList>
    </citation>
    <scope>NUCLEOTIDE SEQUENCE [LARGE SCALE GENOMIC DNA]</scope>
    <source>
        <strain evidence="2 3">DSM 25660</strain>
    </source>
</reference>
<accession>A0A1M5CHY0</accession>
<feature type="signal peptide" evidence="1">
    <location>
        <begin position="1"/>
        <end position="18"/>
    </location>
</feature>
<keyword evidence="3" id="KW-1185">Reference proteome</keyword>
<dbReference type="STRING" id="1124188.SAMN05444377_1128"/>
<dbReference type="OrthoDB" id="1151238at2"/>
<proteinExistence type="predicted"/>
<dbReference type="Proteomes" id="UP000184147">
    <property type="component" value="Unassembled WGS sequence"/>
</dbReference>
<dbReference type="RefSeq" id="WP_143161777.1">
    <property type="nucleotide sequence ID" value="NZ_FQVQ01000012.1"/>
</dbReference>